<keyword evidence="3" id="KW-1185">Reference proteome</keyword>
<dbReference type="AlphaFoldDB" id="A0A5B8NQB8"/>
<protein>
    <submittedName>
        <fullName evidence="2">Circadian clock protein KaiB</fullName>
    </submittedName>
</protein>
<dbReference type="RefSeq" id="WP_146296087.1">
    <property type="nucleotide sequence ID" value="NZ_CP042326.1"/>
</dbReference>
<dbReference type="SUPFAM" id="SSF52833">
    <property type="entry name" value="Thioredoxin-like"/>
    <property type="match status" value="1"/>
</dbReference>
<dbReference type="InterPro" id="IPR011649">
    <property type="entry name" value="KaiB_domain"/>
</dbReference>
<dbReference type="Gene3D" id="3.40.30.10">
    <property type="entry name" value="Glutaredoxin"/>
    <property type="match status" value="1"/>
</dbReference>
<reference evidence="2" key="1">
    <citation type="submission" date="2019-08" db="EMBL/GenBank/DDBJ databases">
        <title>Carotenoids and Carotenoid Binding Proteins in the Halophilic Cyanobacterium Euhalothece sp. ZM00.</title>
        <authorList>
            <person name="Cho S.M."/>
            <person name="Song J.Y."/>
            <person name="Park Y.-I."/>
        </authorList>
    </citation>
    <scope>NUCLEOTIDE SEQUENCE [LARGE SCALE GENOMIC DNA]</scope>
    <source>
        <strain evidence="2">Z-M001</strain>
    </source>
</reference>
<dbReference type="Proteomes" id="UP000318453">
    <property type="component" value="Chromosome"/>
</dbReference>
<evidence type="ECO:0000313" key="3">
    <source>
        <dbReference type="Proteomes" id="UP000318453"/>
    </source>
</evidence>
<dbReference type="SMART" id="SM01248">
    <property type="entry name" value="KaiB"/>
    <property type="match status" value="1"/>
</dbReference>
<dbReference type="GO" id="GO:0048511">
    <property type="term" value="P:rhythmic process"/>
    <property type="evidence" value="ECO:0007669"/>
    <property type="project" value="InterPro"/>
</dbReference>
<dbReference type="PANTHER" id="PTHR41709">
    <property type="entry name" value="KAIB-LIKE PROTEIN 1"/>
    <property type="match status" value="1"/>
</dbReference>
<dbReference type="OrthoDB" id="5458519at2"/>
<name>A0A5B8NQB8_9CHRO</name>
<accession>A0A5B8NQB8</accession>
<feature type="domain" description="KaiB" evidence="1">
    <location>
        <begin position="155"/>
        <end position="236"/>
    </location>
</feature>
<proteinExistence type="predicted"/>
<organism evidence="2 3">
    <name type="scientific">Euhalothece natronophila Z-M001</name>
    <dbReference type="NCBI Taxonomy" id="522448"/>
    <lineage>
        <taxon>Bacteria</taxon>
        <taxon>Bacillati</taxon>
        <taxon>Cyanobacteriota</taxon>
        <taxon>Cyanophyceae</taxon>
        <taxon>Oscillatoriophycideae</taxon>
        <taxon>Chroococcales</taxon>
        <taxon>Halothecacae</taxon>
        <taxon>Halothece cluster</taxon>
        <taxon>Euhalothece</taxon>
    </lineage>
</organism>
<dbReference type="CDD" id="cd02978">
    <property type="entry name" value="KaiB_like"/>
    <property type="match status" value="1"/>
</dbReference>
<sequence>MSQAYKGIALFTPGGDVIYGLDVDKEKRWHLDLCESLQELLGLSASPHFLVPSYTATIDQWLDPKTGEIQSCCEVYPLVKRYQPLLNAIFALKEATWSVLPWQEQYSDPGIIETYYKQFPELWENHNLIVNFNSLQKDTIVNTDNSSSSRGYILRLFISGHSQSTTEALTTLHRLLEQKLSDSYTLKVVDIKKYPEQAELNQISATPTLVRLYPEPVRQIVGEWHDFDRILKIIATP</sequence>
<gene>
    <name evidence="2" type="ORF">FRE64_10715</name>
</gene>
<evidence type="ECO:0000259" key="1">
    <source>
        <dbReference type="SMART" id="SM01248"/>
    </source>
</evidence>
<dbReference type="PANTHER" id="PTHR41709:SF2">
    <property type="entry name" value="CIRCADIAN CLOCK PROTEIN KAIB2"/>
    <property type="match status" value="1"/>
</dbReference>
<dbReference type="EMBL" id="CP042326">
    <property type="protein sequence ID" value="QDZ40385.1"/>
    <property type="molecule type" value="Genomic_DNA"/>
</dbReference>
<dbReference type="Pfam" id="PF07689">
    <property type="entry name" value="KaiB"/>
    <property type="match status" value="1"/>
</dbReference>
<evidence type="ECO:0000313" key="2">
    <source>
        <dbReference type="EMBL" id="QDZ40385.1"/>
    </source>
</evidence>
<dbReference type="KEGG" id="enn:FRE64_10715"/>
<dbReference type="InterPro" id="IPR036249">
    <property type="entry name" value="Thioredoxin-like_sf"/>
</dbReference>
<dbReference type="InterPro" id="IPR039022">
    <property type="entry name" value="KaiB-like"/>
</dbReference>